<dbReference type="InterPro" id="IPR047196">
    <property type="entry name" value="YidC_ALB_C"/>
</dbReference>
<dbReference type="PANTHER" id="PTHR12428:SF65">
    <property type="entry name" value="CYTOCHROME C OXIDASE ASSEMBLY PROTEIN COX18, MITOCHONDRIAL"/>
    <property type="match status" value="1"/>
</dbReference>
<evidence type="ECO:0000256" key="4">
    <source>
        <dbReference type="ARBA" id="ARBA00022692"/>
    </source>
</evidence>
<keyword evidence="5" id="KW-0653">Protein transport</keyword>
<dbReference type="GO" id="GO:0051205">
    <property type="term" value="P:protein insertion into membrane"/>
    <property type="evidence" value="ECO:0007669"/>
    <property type="project" value="TreeGrafter"/>
</dbReference>
<feature type="transmembrane region" description="Helical" evidence="10">
    <location>
        <begin position="6"/>
        <end position="23"/>
    </location>
</feature>
<accession>A0A554JDS7</accession>
<dbReference type="EMBL" id="VMFD01000003">
    <property type="protein sequence ID" value="TSC66535.1"/>
    <property type="molecule type" value="Genomic_DNA"/>
</dbReference>
<protein>
    <recommendedName>
        <fullName evidence="11">Membrane insertase YidC/Oxa/ALB C-terminal domain-containing protein</fullName>
    </recommendedName>
</protein>
<comment type="subcellular location">
    <subcellularLocation>
        <location evidence="1">Cell membrane</location>
        <topology evidence="1">Multi-pass membrane protein</topology>
    </subcellularLocation>
    <subcellularLocation>
        <location evidence="9">Membrane</location>
        <topology evidence="9">Multi-pass membrane protein</topology>
    </subcellularLocation>
</comment>
<gene>
    <name evidence="12" type="ORF">CEO22_64</name>
</gene>
<dbReference type="InterPro" id="IPR001708">
    <property type="entry name" value="YidC/ALB3/OXA1/COX18"/>
</dbReference>
<feature type="domain" description="Membrane insertase YidC/Oxa/ALB C-terminal" evidence="11">
    <location>
        <begin position="29"/>
        <end position="237"/>
    </location>
</feature>
<keyword evidence="4 9" id="KW-0812">Transmembrane</keyword>
<dbReference type="NCBIfam" id="TIGR03592">
    <property type="entry name" value="yidC_oxa1_cterm"/>
    <property type="match status" value="1"/>
</dbReference>
<dbReference type="PANTHER" id="PTHR12428">
    <property type="entry name" value="OXA1"/>
    <property type="match status" value="1"/>
</dbReference>
<keyword evidence="7 10" id="KW-0472">Membrane</keyword>
<sequence>MNILTIIFYQPLVNVLFLLAYFVPGHSLSWAIVVLTVLIRLALLPSSLKTLEHQRRIQLLQPKIDEIKKKHAEDKNALNKATIELYNAEKVSPFASCLPLFVQLVILIALNSVMRHGLDPAKLTETLALLYSFVPQLSSYHASFFGYDLAKPEPIVLPILVGLISYIQVKQSMKLQPQSNKPDSELSNEERITKSMTKNMQYLFPVIFAISLRQQPAALAFYWGLSGLLTIAQQAWYFKYKGETLPKSVKTKSGVEVSVRQVIK</sequence>
<evidence type="ECO:0000256" key="7">
    <source>
        <dbReference type="ARBA" id="ARBA00023136"/>
    </source>
</evidence>
<evidence type="ECO:0000256" key="6">
    <source>
        <dbReference type="ARBA" id="ARBA00022989"/>
    </source>
</evidence>
<dbReference type="Pfam" id="PF02096">
    <property type="entry name" value="60KD_IMP"/>
    <property type="match status" value="1"/>
</dbReference>
<dbReference type="GO" id="GO:0005886">
    <property type="term" value="C:plasma membrane"/>
    <property type="evidence" value="ECO:0007669"/>
    <property type="project" value="UniProtKB-SubCell"/>
</dbReference>
<evidence type="ECO:0000313" key="13">
    <source>
        <dbReference type="Proteomes" id="UP000316253"/>
    </source>
</evidence>
<comment type="caution">
    <text evidence="12">The sequence shown here is derived from an EMBL/GenBank/DDBJ whole genome shotgun (WGS) entry which is preliminary data.</text>
</comment>
<evidence type="ECO:0000256" key="3">
    <source>
        <dbReference type="ARBA" id="ARBA00022475"/>
    </source>
</evidence>
<dbReference type="InterPro" id="IPR028055">
    <property type="entry name" value="YidC/Oxa/ALB_C"/>
</dbReference>
<comment type="similarity">
    <text evidence="9">Belongs to the OXA1/ALB3/YidC family.</text>
</comment>
<name>A0A554JDS7_9BACT</name>
<reference evidence="12 13" key="1">
    <citation type="submission" date="2017-08" db="EMBL/GenBank/DDBJ databases">
        <title>Mechanisms for carbon and nitrogen cycling indicate functional differentiation within the Candidate Phyla Radiation.</title>
        <authorList>
            <person name="Danczak R.E."/>
            <person name="Johnston M.D."/>
            <person name="Kenah C."/>
            <person name="Slattery M."/>
            <person name="Wrighton K.C."/>
            <person name="Wilkins M.J."/>
        </authorList>
    </citation>
    <scope>NUCLEOTIDE SEQUENCE [LARGE SCALE GENOMIC DNA]</scope>
    <source>
        <strain evidence="12">Gr01-1014_85</strain>
    </source>
</reference>
<evidence type="ECO:0000256" key="5">
    <source>
        <dbReference type="ARBA" id="ARBA00022927"/>
    </source>
</evidence>
<dbReference type="Proteomes" id="UP000316253">
    <property type="component" value="Unassembled WGS sequence"/>
</dbReference>
<proteinExistence type="inferred from homology"/>
<evidence type="ECO:0000256" key="1">
    <source>
        <dbReference type="ARBA" id="ARBA00004651"/>
    </source>
</evidence>
<evidence type="ECO:0000313" key="12">
    <source>
        <dbReference type="EMBL" id="TSC66535.1"/>
    </source>
</evidence>
<dbReference type="AlphaFoldDB" id="A0A554JDS7"/>
<dbReference type="CDD" id="cd20070">
    <property type="entry name" value="5TM_YidC_Alb3"/>
    <property type="match status" value="1"/>
</dbReference>
<dbReference type="GO" id="GO:0032977">
    <property type="term" value="F:membrane insertase activity"/>
    <property type="evidence" value="ECO:0007669"/>
    <property type="project" value="InterPro"/>
</dbReference>
<evidence type="ECO:0000259" key="11">
    <source>
        <dbReference type="Pfam" id="PF02096"/>
    </source>
</evidence>
<evidence type="ECO:0000256" key="9">
    <source>
        <dbReference type="RuleBase" id="RU003945"/>
    </source>
</evidence>
<dbReference type="GO" id="GO:0015031">
    <property type="term" value="P:protein transport"/>
    <property type="evidence" value="ECO:0007669"/>
    <property type="project" value="UniProtKB-KW"/>
</dbReference>
<keyword evidence="6 10" id="KW-1133">Transmembrane helix</keyword>
<keyword evidence="8" id="KW-0143">Chaperone</keyword>
<keyword evidence="3" id="KW-1003">Cell membrane</keyword>
<keyword evidence="2" id="KW-0813">Transport</keyword>
<evidence type="ECO:0000256" key="10">
    <source>
        <dbReference type="SAM" id="Phobius"/>
    </source>
</evidence>
<evidence type="ECO:0000256" key="2">
    <source>
        <dbReference type="ARBA" id="ARBA00022448"/>
    </source>
</evidence>
<organism evidence="12 13">
    <name type="scientific">Candidatus Berkelbacteria bacterium Gr01-1014_85</name>
    <dbReference type="NCBI Taxonomy" id="2017150"/>
    <lineage>
        <taxon>Bacteria</taxon>
        <taxon>Candidatus Berkelbacteria</taxon>
    </lineage>
</organism>
<evidence type="ECO:0000256" key="8">
    <source>
        <dbReference type="ARBA" id="ARBA00023186"/>
    </source>
</evidence>